<dbReference type="SUPFAM" id="SSF54637">
    <property type="entry name" value="Thioesterase/thiol ester dehydrase-isomerase"/>
    <property type="match status" value="1"/>
</dbReference>
<dbReference type="InterPro" id="IPR050563">
    <property type="entry name" value="4-hydroxybenzoyl-CoA_TE"/>
</dbReference>
<keyword evidence="4" id="KW-1185">Reference proteome</keyword>
<evidence type="ECO:0000313" key="3">
    <source>
        <dbReference type="EMBL" id="RDL45917.1"/>
    </source>
</evidence>
<dbReference type="Pfam" id="PF13279">
    <property type="entry name" value="4HBT_2"/>
    <property type="match status" value="1"/>
</dbReference>
<dbReference type="CDD" id="cd00586">
    <property type="entry name" value="4HBT"/>
    <property type="match status" value="1"/>
</dbReference>
<dbReference type="EMBL" id="QKRA01000001">
    <property type="protein sequence ID" value="RDL45917.1"/>
    <property type="molecule type" value="Genomic_DNA"/>
</dbReference>
<reference evidence="3 4" key="1">
    <citation type="submission" date="2018-06" db="EMBL/GenBank/DDBJ databases">
        <title>Marinomonas sp. YLB-05 draft genome sequence.</title>
        <authorList>
            <person name="Yu L."/>
            <person name="Tang X."/>
        </authorList>
    </citation>
    <scope>NUCLEOTIDE SEQUENCE [LARGE SCALE GENOMIC DNA]</scope>
    <source>
        <strain evidence="3 4">YLB-05</strain>
    </source>
</reference>
<dbReference type="Proteomes" id="UP000254326">
    <property type="component" value="Unassembled WGS sequence"/>
</dbReference>
<dbReference type="PANTHER" id="PTHR31793:SF27">
    <property type="entry name" value="NOVEL THIOESTERASE SUPERFAMILY DOMAIN AND SAPOSIN A-TYPE DOMAIN CONTAINING PROTEIN (0610012H03RIK)"/>
    <property type="match status" value="1"/>
</dbReference>
<dbReference type="AlphaFoldDB" id="A0A370UDQ2"/>
<evidence type="ECO:0000256" key="1">
    <source>
        <dbReference type="ARBA" id="ARBA00005953"/>
    </source>
</evidence>
<proteinExistence type="inferred from homology"/>
<organism evidence="3 4">
    <name type="scientific">Marinomonas piezotolerans</name>
    <dbReference type="NCBI Taxonomy" id="2213058"/>
    <lineage>
        <taxon>Bacteria</taxon>
        <taxon>Pseudomonadati</taxon>
        <taxon>Pseudomonadota</taxon>
        <taxon>Gammaproteobacteria</taxon>
        <taxon>Oceanospirillales</taxon>
        <taxon>Oceanospirillaceae</taxon>
        <taxon>Marinomonas</taxon>
    </lineage>
</organism>
<accession>A0A370UDQ2</accession>
<evidence type="ECO:0000256" key="2">
    <source>
        <dbReference type="ARBA" id="ARBA00022801"/>
    </source>
</evidence>
<dbReference type="InterPro" id="IPR006684">
    <property type="entry name" value="YbgC/YbaW"/>
</dbReference>
<dbReference type="GO" id="GO:0047617">
    <property type="term" value="F:fatty acyl-CoA hydrolase activity"/>
    <property type="evidence" value="ECO:0007669"/>
    <property type="project" value="TreeGrafter"/>
</dbReference>
<protein>
    <submittedName>
        <fullName evidence="3">Acyl-CoA thioesterase</fullName>
    </submittedName>
</protein>
<name>A0A370UDQ2_9GAMM</name>
<dbReference type="OrthoDB" id="9799036at2"/>
<sequence>MEHFPHTLEIDVRDYECDMQGIVNNAVYQNYLEHARHMFIKSKGLDFAEITNQGVHLVVMRAELDYKAPLKSGMKATLTTRCERVSKFKIAFHQQIFVGDKLCINGHFIVASISAAGRPLVYQDADKLFT</sequence>
<dbReference type="PANTHER" id="PTHR31793">
    <property type="entry name" value="4-HYDROXYBENZOYL-COA THIOESTERASE FAMILY MEMBER"/>
    <property type="match status" value="1"/>
</dbReference>
<dbReference type="Gene3D" id="3.10.129.10">
    <property type="entry name" value="Hotdog Thioesterase"/>
    <property type="match status" value="1"/>
</dbReference>
<dbReference type="RefSeq" id="WP_115466504.1">
    <property type="nucleotide sequence ID" value="NZ_QKRA01000001.1"/>
</dbReference>
<evidence type="ECO:0000313" key="4">
    <source>
        <dbReference type="Proteomes" id="UP000254326"/>
    </source>
</evidence>
<comment type="caution">
    <text evidence="3">The sequence shown here is derived from an EMBL/GenBank/DDBJ whole genome shotgun (WGS) entry which is preliminary data.</text>
</comment>
<dbReference type="PIRSF" id="PIRSF003230">
    <property type="entry name" value="YbgC"/>
    <property type="match status" value="1"/>
</dbReference>
<gene>
    <name evidence="3" type="ORF">DN730_02380</name>
</gene>
<keyword evidence="2" id="KW-0378">Hydrolase</keyword>
<comment type="similarity">
    <text evidence="1">Belongs to the 4-hydroxybenzoyl-CoA thioesterase family.</text>
</comment>
<dbReference type="InterPro" id="IPR029069">
    <property type="entry name" value="HotDog_dom_sf"/>
</dbReference>